<reference evidence="1 2" key="1">
    <citation type="submission" date="2015-01" db="EMBL/GenBank/DDBJ databases">
        <title>Evolution of Trichinella species and genotypes.</title>
        <authorList>
            <person name="Korhonen P.K."/>
            <person name="Edoardo P."/>
            <person name="Giuseppe L.R."/>
            <person name="Gasser R.B."/>
        </authorList>
    </citation>
    <scope>NUCLEOTIDE SEQUENCE [LARGE SCALE GENOMIC DNA]</scope>
    <source>
        <strain evidence="1">ISS120</strain>
    </source>
</reference>
<dbReference type="Proteomes" id="UP000054653">
    <property type="component" value="Unassembled WGS sequence"/>
</dbReference>
<comment type="caution">
    <text evidence="1">The sequence shown here is derived from an EMBL/GenBank/DDBJ whole genome shotgun (WGS) entry which is preliminary data.</text>
</comment>
<gene>
    <name evidence="1" type="ORF">T03_7369</name>
</gene>
<evidence type="ECO:0000313" key="2">
    <source>
        <dbReference type="Proteomes" id="UP000054653"/>
    </source>
</evidence>
<sequence length="35" mass="3914">LVVQALLATLLRLQVVPRQLVHKDETQSGFADVVR</sequence>
<name>A0A0V0YX81_TRIBR</name>
<dbReference type="AlphaFoldDB" id="A0A0V0YX81"/>
<keyword evidence="2" id="KW-1185">Reference proteome</keyword>
<accession>A0A0V0YX81</accession>
<protein>
    <submittedName>
        <fullName evidence="1">Uncharacterized protein</fullName>
    </submittedName>
</protein>
<proteinExistence type="predicted"/>
<feature type="non-terminal residue" evidence="1">
    <location>
        <position position="1"/>
    </location>
</feature>
<organism evidence="1 2">
    <name type="scientific">Trichinella britovi</name>
    <name type="common">Parasitic roundworm</name>
    <dbReference type="NCBI Taxonomy" id="45882"/>
    <lineage>
        <taxon>Eukaryota</taxon>
        <taxon>Metazoa</taxon>
        <taxon>Ecdysozoa</taxon>
        <taxon>Nematoda</taxon>
        <taxon>Enoplea</taxon>
        <taxon>Dorylaimia</taxon>
        <taxon>Trichinellida</taxon>
        <taxon>Trichinellidae</taxon>
        <taxon>Trichinella</taxon>
    </lineage>
</organism>
<evidence type="ECO:0000313" key="1">
    <source>
        <dbReference type="EMBL" id="KRY04765.1"/>
    </source>
</evidence>
<dbReference type="EMBL" id="JYDI01005424">
    <property type="protein sequence ID" value="KRY04765.1"/>
    <property type="molecule type" value="Genomic_DNA"/>
</dbReference>